<evidence type="ECO:0000313" key="3">
    <source>
        <dbReference type="EMBL" id="SHN52699.1"/>
    </source>
</evidence>
<dbReference type="PANTHER" id="PTHR33121:SF71">
    <property type="entry name" value="OXYGEN SENSOR PROTEIN DOSP"/>
    <property type="match status" value="1"/>
</dbReference>
<dbReference type="Gene3D" id="3.20.20.450">
    <property type="entry name" value="EAL domain"/>
    <property type="match status" value="1"/>
</dbReference>
<dbReference type="Gene3D" id="3.30.70.270">
    <property type="match status" value="1"/>
</dbReference>
<gene>
    <name evidence="3" type="ORF">SAMN02745247_00810</name>
</gene>
<dbReference type="AlphaFoldDB" id="A0A1M7S234"/>
<evidence type="ECO:0000259" key="1">
    <source>
        <dbReference type="PROSITE" id="PS50883"/>
    </source>
</evidence>
<dbReference type="PANTHER" id="PTHR33121">
    <property type="entry name" value="CYCLIC DI-GMP PHOSPHODIESTERASE PDEF"/>
    <property type="match status" value="1"/>
</dbReference>
<dbReference type="PROSITE" id="PS50883">
    <property type="entry name" value="EAL"/>
    <property type="match status" value="1"/>
</dbReference>
<dbReference type="SMART" id="SM00267">
    <property type="entry name" value="GGDEF"/>
    <property type="match status" value="1"/>
</dbReference>
<name>A0A1M7S234_9FIRM</name>
<dbReference type="Pfam" id="PF00990">
    <property type="entry name" value="GGDEF"/>
    <property type="match status" value="1"/>
</dbReference>
<sequence length="554" mass="64520">MNPDFIFGKNAYYYNREVEAENILRLINYGAQYEDNGLIILTQDKHCVYANKRAFSMLHSEDDLDMLYKIFLDWMKDIGVAWDTPTWSRIYKVDDKERLFRVRYRQLLDEESIPAGHVYIIQNLSDVIENGMGEQYRLTHDELTHLYNKEGFFQETRKLLNANPDKDFLLIYSNIKDFKLINQLFGLEKGNAILMHIGELLAQRVMDDDVYGRINGDHFALVMPKERFSDKEFSLAVNELAGRIISTSYSIHIQIGIYEIVDPGMDISFMCDRAYMACKSIKRDNACEIAWYSDDMLVNALLEKEILSSFDFALFDQQFGIYLQPQIRANGEVYGAEALARWLHPENGVIEPEVFIKVLEKADLIYKLDKYVWELAARQLAAWKGTKWSKMSLSVNVSPKDLYYLDIKKEFTSLIEKYKIDPLHLNIELTETAVTSDVNKCAKLIAELRQSGFIVEIDDFGSGYSSLNMLKDINADVLKIDMGFLRRTDNHERAMVILRYTIDMAYELGMGVITEGVETKEQFEKLIEMGCEMFQGFYFDEPMPVEMFEKKYKR</sequence>
<accession>A0A1M7S234</accession>
<organism evidence="3 4">
    <name type="scientific">Butyrivibrio hungatei DSM 14810</name>
    <dbReference type="NCBI Taxonomy" id="1121132"/>
    <lineage>
        <taxon>Bacteria</taxon>
        <taxon>Bacillati</taxon>
        <taxon>Bacillota</taxon>
        <taxon>Clostridia</taxon>
        <taxon>Lachnospirales</taxon>
        <taxon>Lachnospiraceae</taxon>
        <taxon>Butyrivibrio</taxon>
    </lineage>
</organism>
<feature type="domain" description="GGDEF" evidence="2">
    <location>
        <begin position="166"/>
        <end position="294"/>
    </location>
</feature>
<feature type="domain" description="EAL" evidence="1">
    <location>
        <begin position="303"/>
        <end position="554"/>
    </location>
</feature>
<dbReference type="InterPro" id="IPR000160">
    <property type="entry name" value="GGDEF_dom"/>
</dbReference>
<dbReference type="SUPFAM" id="SSF141868">
    <property type="entry name" value="EAL domain-like"/>
    <property type="match status" value="1"/>
</dbReference>
<dbReference type="Proteomes" id="UP000184097">
    <property type="component" value="Unassembled WGS sequence"/>
</dbReference>
<dbReference type="NCBIfam" id="TIGR00254">
    <property type="entry name" value="GGDEF"/>
    <property type="match status" value="1"/>
</dbReference>
<dbReference type="Pfam" id="PF00563">
    <property type="entry name" value="EAL"/>
    <property type="match status" value="1"/>
</dbReference>
<dbReference type="SMART" id="SM00052">
    <property type="entry name" value="EAL"/>
    <property type="match status" value="1"/>
</dbReference>
<dbReference type="CDD" id="cd01948">
    <property type="entry name" value="EAL"/>
    <property type="match status" value="1"/>
</dbReference>
<dbReference type="InterPro" id="IPR029787">
    <property type="entry name" value="Nucleotide_cyclase"/>
</dbReference>
<evidence type="ECO:0000313" key="4">
    <source>
        <dbReference type="Proteomes" id="UP000184097"/>
    </source>
</evidence>
<dbReference type="InterPro" id="IPR043128">
    <property type="entry name" value="Rev_trsase/Diguanyl_cyclase"/>
</dbReference>
<reference evidence="3 4" key="1">
    <citation type="submission" date="2016-12" db="EMBL/GenBank/DDBJ databases">
        <authorList>
            <person name="Song W.-J."/>
            <person name="Kurnit D.M."/>
        </authorList>
    </citation>
    <scope>NUCLEOTIDE SEQUENCE [LARGE SCALE GENOMIC DNA]</scope>
    <source>
        <strain evidence="3 4">DSM 14810</strain>
    </source>
</reference>
<dbReference type="SUPFAM" id="SSF55073">
    <property type="entry name" value="Nucleotide cyclase"/>
    <property type="match status" value="1"/>
</dbReference>
<dbReference type="PROSITE" id="PS50887">
    <property type="entry name" value="GGDEF"/>
    <property type="match status" value="1"/>
</dbReference>
<dbReference type="CDD" id="cd01949">
    <property type="entry name" value="GGDEF"/>
    <property type="match status" value="1"/>
</dbReference>
<protein>
    <submittedName>
        <fullName evidence="3">Diguanylate cyclase (GGDEF) domain-containing protein</fullName>
    </submittedName>
</protein>
<dbReference type="InterPro" id="IPR050706">
    <property type="entry name" value="Cyclic-di-GMP_PDE-like"/>
</dbReference>
<dbReference type="InterPro" id="IPR001633">
    <property type="entry name" value="EAL_dom"/>
</dbReference>
<proteinExistence type="predicted"/>
<dbReference type="EMBL" id="FRDH01000004">
    <property type="protein sequence ID" value="SHN52699.1"/>
    <property type="molecule type" value="Genomic_DNA"/>
</dbReference>
<dbReference type="RefSeq" id="WP_072701280.1">
    <property type="nucleotide sequence ID" value="NZ_FRDH01000004.1"/>
</dbReference>
<dbReference type="GO" id="GO:0071111">
    <property type="term" value="F:cyclic-guanylate-specific phosphodiesterase activity"/>
    <property type="evidence" value="ECO:0007669"/>
    <property type="project" value="InterPro"/>
</dbReference>
<evidence type="ECO:0000259" key="2">
    <source>
        <dbReference type="PROSITE" id="PS50887"/>
    </source>
</evidence>
<dbReference type="InterPro" id="IPR035919">
    <property type="entry name" value="EAL_sf"/>
</dbReference>